<evidence type="ECO:0000313" key="3">
    <source>
        <dbReference type="Proteomes" id="UP001432027"/>
    </source>
</evidence>
<evidence type="ECO:0000256" key="1">
    <source>
        <dbReference type="SAM" id="SignalP"/>
    </source>
</evidence>
<proteinExistence type="predicted"/>
<evidence type="ECO:0000313" key="2">
    <source>
        <dbReference type="EMBL" id="GMS83715.1"/>
    </source>
</evidence>
<protein>
    <recommendedName>
        <fullName evidence="4">Secreted protein</fullName>
    </recommendedName>
</protein>
<keyword evidence="1" id="KW-0732">Signal</keyword>
<feature type="signal peptide" evidence="1">
    <location>
        <begin position="1"/>
        <end position="25"/>
    </location>
</feature>
<sequence>MVGRETSFLLLLALHRLIFVKIRQADSHAHHLCRILLWIHFHIPSRIDLLKCLHRMGKTPLNGVQSLFPRPLLHTSHKCRTSFYNCFV</sequence>
<comment type="caution">
    <text evidence="2">The sequence shown here is derived from an EMBL/GenBank/DDBJ whole genome shotgun (WGS) entry which is preliminary data.</text>
</comment>
<feature type="chain" id="PRO_5043899132" description="Secreted protein" evidence="1">
    <location>
        <begin position="26"/>
        <end position="88"/>
    </location>
</feature>
<dbReference type="Proteomes" id="UP001432027">
    <property type="component" value="Unassembled WGS sequence"/>
</dbReference>
<keyword evidence="3" id="KW-1185">Reference proteome</keyword>
<evidence type="ECO:0008006" key="4">
    <source>
        <dbReference type="Google" id="ProtNLM"/>
    </source>
</evidence>
<gene>
    <name evidence="2" type="ORF">PENTCL1PPCAC_5890</name>
</gene>
<accession>A0AAV5SUI8</accession>
<name>A0AAV5SUI8_9BILA</name>
<dbReference type="AlphaFoldDB" id="A0AAV5SUI8"/>
<dbReference type="EMBL" id="BTSX01000002">
    <property type="protein sequence ID" value="GMS83715.1"/>
    <property type="molecule type" value="Genomic_DNA"/>
</dbReference>
<reference evidence="2" key="1">
    <citation type="submission" date="2023-10" db="EMBL/GenBank/DDBJ databases">
        <title>Genome assembly of Pristionchus species.</title>
        <authorList>
            <person name="Yoshida K."/>
            <person name="Sommer R.J."/>
        </authorList>
    </citation>
    <scope>NUCLEOTIDE SEQUENCE</scope>
    <source>
        <strain evidence="2">RS0144</strain>
    </source>
</reference>
<organism evidence="2 3">
    <name type="scientific">Pristionchus entomophagus</name>
    <dbReference type="NCBI Taxonomy" id="358040"/>
    <lineage>
        <taxon>Eukaryota</taxon>
        <taxon>Metazoa</taxon>
        <taxon>Ecdysozoa</taxon>
        <taxon>Nematoda</taxon>
        <taxon>Chromadorea</taxon>
        <taxon>Rhabditida</taxon>
        <taxon>Rhabditina</taxon>
        <taxon>Diplogasteromorpha</taxon>
        <taxon>Diplogasteroidea</taxon>
        <taxon>Neodiplogasteridae</taxon>
        <taxon>Pristionchus</taxon>
    </lineage>
</organism>